<proteinExistence type="inferred from homology"/>
<dbReference type="OrthoDB" id="134712at2"/>
<feature type="region of interest" description="Disordered" evidence="6">
    <location>
        <begin position="437"/>
        <end position="463"/>
    </location>
</feature>
<feature type="compositionally biased region" description="Pro residues" evidence="6">
    <location>
        <begin position="261"/>
        <end position="318"/>
    </location>
</feature>
<dbReference type="InterPro" id="IPR036388">
    <property type="entry name" value="WH-like_DNA-bd_sf"/>
</dbReference>
<dbReference type="Gene3D" id="1.10.10.10">
    <property type="entry name" value="Winged helix-like DNA-binding domain superfamily/Winged helix DNA-binding domain"/>
    <property type="match status" value="1"/>
</dbReference>
<dbReference type="GO" id="GO:0000160">
    <property type="term" value="P:phosphorelay signal transduction system"/>
    <property type="evidence" value="ECO:0007669"/>
    <property type="project" value="InterPro"/>
</dbReference>
<dbReference type="RefSeq" id="WP_091106501.1">
    <property type="nucleotide sequence ID" value="NZ_FMHZ01000002.1"/>
</dbReference>
<dbReference type="GO" id="GO:0003677">
    <property type="term" value="F:DNA binding"/>
    <property type="evidence" value="ECO:0007669"/>
    <property type="project" value="UniProtKB-UniRule"/>
</dbReference>
<dbReference type="InterPro" id="IPR051677">
    <property type="entry name" value="AfsR-DnrI-RedD_regulator"/>
</dbReference>
<dbReference type="SUPFAM" id="SSF48452">
    <property type="entry name" value="TPR-like"/>
    <property type="match status" value="1"/>
</dbReference>
<keyword evidence="9" id="KW-1185">Reference proteome</keyword>
<dbReference type="SUPFAM" id="SSF46894">
    <property type="entry name" value="C-terminal effector domain of the bipartite response regulators"/>
    <property type="match status" value="1"/>
</dbReference>
<dbReference type="InterPro" id="IPR001867">
    <property type="entry name" value="OmpR/PhoB-type_DNA-bd"/>
</dbReference>
<evidence type="ECO:0000256" key="4">
    <source>
        <dbReference type="ARBA" id="ARBA00023163"/>
    </source>
</evidence>
<evidence type="ECO:0000256" key="5">
    <source>
        <dbReference type="PROSITE-ProRule" id="PRU01091"/>
    </source>
</evidence>
<dbReference type="InterPro" id="IPR011990">
    <property type="entry name" value="TPR-like_helical_dom_sf"/>
</dbReference>
<dbReference type="CDD" id="cd15831">
    <property type="entry name" value="BTAD"/>
    <property type="match status" value="1"/>
</dbReference>
<keyword evidence="4" id="KW-0804">Transcription</keyword>
<comment type="similarity">
    <text evidence="1">Belongs to the AfsR/DnrI/RedD regulatory family.</text>
</comment>
<dbReference type="Pfam" id="PF03704">
    <property type="entry name" value="BTAD"/>
    <property type="match status" value="1"/>
</dbReference>
<organism evidence="8 9">
    <name type="scientific">Micromonospora citrea</name>
    <dbReference type="NCBI Taxonomy" id="47855"/>
    <lineage>
        <taxon>Bacteria</taxon>
        <taxon>Bacillati</taxon>
        <taxon>Actinomycetota</taxon>
        <taxon>Actinomycetes</taxon>
        <taxon>Micromonosporales</taxon>
        <taxon>Micromonosporaceae</taxon>
        <taxon>Micromonospora</taxon>
    </lineage>
</organism>
<dbReference type="InterPro" id="IPR016032">
    <property type="entry name" value="Sig_transdc_resp-reg_C-effctor"/>
</dbReference>
<dbReference type="EMBL" id="FMHZ01000002">
    <property type="protein sequence ID" value="SCL72293.1"/>
    <property type="molecule type" value="Genomic_DNA"/>
</dbReference>
<dbReference type="Proteomes" id="UP000199001">
    <property type="component" value="Unassembled WGS sequence"/>
</dbReference>
<reference evidence="9" key="1">
    <citation type="submission" date="2016-06" db="EMBL/GenBank/DDBJ databases">
        <authorList>
            <person name="Varghese N."/>
            <person name="Submissions Spin"/>
        </authorList>
    </citation>
    <scope>NUCLEOTIDE SEQUENCE [LARGE SCALE GENOMIC DNA]</scope>
    <source>
        <strain evidence="9">DSM 43903</strain>
    </source>
</reference>
<dbReference type="SMART" id="SM00382">
    <property type="entry name" value="AAA"/>
    <property type="match status" value="1"/>
</dbReference>
<feature type="compositionally biased region" description="Basic and acidic residues" evidence="6">
    <location>
        <begin position="353"/>
        <end position="362"/>
    </location>
</feature>
<dbReference type="STRING" id="47855.GA0070606_6035"/>
<evidence type="ECO:0000259" key="7">
    <source>
        <dbReference type="PROSITE" id="PS51755"/>
    </source>
</evidence>
<dbReference type="InterPro" id="IPR027417">
    <property type="entry name" value="P-loop_NTPase"/>
</dbReference>
<dbReference type="PANTHER" id="PTHR35807:SF1">
    <property type="entry name" value="TRANSCRIPTIONAL REGULATOR REDD"/>
    <property type="match status" value="1"/>
</dbReference>
<dbReference type="SMART" id="SM00862">
    <property type="entry name" value="Trans_reg_C"/>
    <property type="match status" value="1"/>
</dbReference>
<feature type="domain" description="OmpR/PhoB-type" evidence="7">
    <location>
        <begin position="2"/>
        <end position="105"/>
    </location>
</feature>
<dbReference type="Pfam" id="PF00486">
    <property type="entry name" value="Trans_reg_C"/>
    <property type="match status" value="1"/>
</dbReference>
<feature type="region of interest" description="Disordered" evidence="6">
    <location>
        <begin position="259"/>
        <end position="362"/>
    </location>
</feature>
<protein>
    <submittedName>
        <fullName evidence="8">Transcriptional regulatory protein, C terminal</fullName>
    </submittedName>
</protein>
<keyword evidence="3 5" id="KW-0238">DNA-binding</keyword>
<dbReference type="PANTHER" id="PTHR35807">
    <property type="entry name" value="TRANSCRIPTIONAL REGULATOR REDD-RELATED"/>
    <property type="match status" value="1"/>
</dbReference>
<dbReference type="Gene3D" id="3.40.50.300">
    <property type="entry name" value="P-loop containing nucleotide triphosphate hydrolases"/>
    <property type="match status" value="1"/>
</dbReference>
<keyword evidence="2" id="KW-0805">Transcription regulation</keyword>
<evidence type="ECO:0000256" key="3">
    <source>
        <dbReference type="ARBA" id="ARBA00023125"/>
    </source>
</evidence>
<dbReference type="Pfam" id="PF13191">
    <property type="entry name" value="AAA_16"/>
    <property type="match status" value="1"/>
</dbReference>
<gene>
    <name evidence="8" type="ORF">GA0070606_6035</name>
</gene>
<dbReference type="SUPFAM" id="SSF52540">
    <property type="entry name" value="P-loop containing nucleoside triphosphate hydrolases"/>
    <property type="match status" value="1"/>
</dbReference>
<dbReference type="InterPro" id="IPR003593">
    <property type="entry name" value="AAA+_ATPase"/>
</dbReference>
<dbReference type="InterPro" id="IPR005158">
    <property type="entry name" value="BTAD"/>
</dbReference>
<evidence type="ECO:0000313" key="8">
    <source>
        <dbReference type="EMBL" id="SCL72293.1"/>
    </source>
</evidence>
<dbReference type="PROSITE" id="PS51755">
    <property type="entry name" value="OMPR_PHOB"/>
    <property type="match status" value="1"/>
</dbReference>
<evidence type="ECO:0000256" key="2">
    <source>
        <dbReference type="ARBA" id="ARBA00023015"/>
    </source>
</evidence>
<evidence type="ECO:0000313" key="9">
    <source>
        <dbReference type="Proteomes" id="UP000199001"/>
    </source>
</evidence>
<feature type="compositionally biased region" description="Low complexity" evidence="6">
    <location>
        <begin position="437"/>
        <end position="450"/>
    </location>
</feature>
<feature type="DNA-binding region" description="OmpR/PhoB-type" evidence="5">
    <location>
        <begin position="2"/>
        <end position="105"/>
    </location>
</feature>
<sequence length="1177" mass="122345">MTGQAAAPTVTFGVLGPVEAANATGPVTLKGPCQRAVLARLLVARGRVVPVDRLVGDLWEAPSDGAVGAIRTFVADLRRALEPDRPPRQPARLLVTAPPGYALRAEPDAVDAWRFEAAVAEAGELLTAGRGGPALARLDDALALWRGPAYAEVAGEPWARAEADRLDELRLLAVERRASALLALERAPEAVTGLRAHAADHPLREDAWQLLATALYRSGRQGEALAALRQARDTLVAELGVDPGPRLRRLEADILAQAPGLLPPAPSPGPIAPPAGPTAPSPGPIAPPAGPTAPSPGPIAPPAGPTAPPTGPPTPPAGPTGSGTSVAARSTVPAGARVGPDTPGTARPGGAVARDDRRPFVGRDEELARLRQAAGRAARHGNPALALVSGEAGAGKTALADALARELAAAGWASAWGHVPEYEGAPAAWPWTRITDALAPSDGAGPAPAGAVGGNGAAADASDRAQDPAAARFRLHRAVVALVSAAAGRGPVLLVVDDLHRADADTLDLLTALVGEPEPVAGPVLVVGTYRAAEITPELTAALARLARAEPVRVYLGGLSEQATGDVARTVTGRDLDAAVVRLIHRRSGGNPFFVRELARLLAAEGPAALHQVPAGVRDVIRHRLARLPDPAQTVLRQAAVLGRDVDPDVLTALAGDATAVLDALDRALAAGFLSERDADGRLRFTHVLTRDTLYGDLSAPRRARWHAAAGDAIERLYPHDAAALAHHFAHAASRPTAPRAARYARAAAEQAERRFHPHEAARLWRQAVTAHDRAAADDVRGRLTAAMGLGRALAVTGNLDEARRLRSASIATAVGLDDPALATNVLTAFDVPALWTRNDDERLSRQVVRAAEWTLAALGDEEPRRRARLLSTLALELRGTTTDRGHRAAREAEAIARRLADPALLAHALNARFLHAFRRTGLAAERARIGAELVDLAARHELVSFEVLGHLILVQAHGALADLAVADAHARAADRLAGRYDLPLVGVFTRWYAALRLAVRGDRAGAADAYRAAHASLAGSGMPGMEHGLLALVLLSLRLPPAGEREEGWPGNLDPDGDLGPYEPWARPLLLLSTGHRGEAAAALRALPDSPNDLLREARVCLAARAAVALADEATMRWAYAELAPAAGELAGAGSGILTLGPVADHLGDLAAALGRPDEAAAHRRTARAVAARAAG</sequence>
<accession>A0A1C6W151</accession>
<dbReference type="AlphaFoldDB" id="A0A1C6W151"/>
<dbReference type="GO" id="GO:0006355">
    <property type="term" value="P:regulation of DNA-templated transcription"/>
    <property type="evidence" value="ECO:0007669"/>
    <property type="project" value="InterPro"/>
</dbReference>
<dbReference type="InterPro" id="IPR041664">
    <property type="entry name" value="AAA_16"/>
</dbReference>
<name>A0A1C6W151_9ACTN</name>
<dbReference type="Gene3D" id="1.25.40.10">
    <property type="entry name" value="Tetratricopeptide repeat domain"/>
    <property type="match status" value="1"/>
</dbReference>
<evidence type="ECO:0000256" key="6">
    <source>
        <dbReference type="SAM" id="MobiDB-lite"/>
    </source>
</evidence>
<evidence type="ECO:0000256" key="1">
    <source>
        <dbReference type="ARBA" id="ARBA00005820"/>
    </source>
</evidence>
<dbReference type="SMART" id="SM01043">
    <property type="entry name" value="BTAD"/>
    <property type="match status" value="1"/>
</dbReference>